<protein>
    <submittedName>
        <fullName evidence="1">Uncharacterized protein</fullName>
    </submittedName>
</protein>
<gene>
    <name evidence="1" type="ORF">JRQ81_003199</name>
</gene>
<proteinExistence type="predicted"/>
<name>A0A9Q0XMM6_9SAUR</name>
<evidence type="ECO:0000313" key="1">
    <source>
        <dbReference type="EMBL" id="KAJ7317037.1"/>
    </source>
</evidence>
<sequence>MQAESGIVPDFEVGEEFHEEPKTYYELKSQPLKNRLARTGGVPEAEEALPVIPCERGGWQKPLVASPASQPASQQLPAWLFPTNVGSSSACGRNPTHAIPWAAEWDPGGVCDRRNTRSQPRFACC</sequence>
<dbReference type="EMBL" id="JAPFRF010000011">
    <property type="protein sequence ID" value="KAJ7317037.1"/>
    <property type="molecule type" value="Genomic_DNA"/>
</dbReference>
<evidence type="ECO:0000313" key="2">
    <source>
        <dbReference type="Proteomes" id="UP001142489"/>
    </source>
</evidence>
<dbReference type="OrthoDB" id="6242697at2759"/>
<comment type="caution">
    <text evidence="1">The sequence shown here is derived from an EMBL/GenBank/DDBJ whole genome shotgun (WGS) entry which is preliminary data.</text>
</comment>
<keyword evidence="2" id="KW-1185">Reference proteome</keyword>
<accession>A0A9Q0XMM6</accession>
<dbReference type="Proteomes" id="UP001142489">
    <property type="component" value="Unassembled WGS sequence"/>
</dbReference>
<organism evidence="1 2">
    <name type="scientific">Phrynocephalus forsythii</name>
    <dbReference type="NCBI Taxonomy" id="171643"/>
    <lineage>
        <taxon>Eukaryota</taxon>
        <taxon>Metazoa</taxon>
        <taxon>Chordata</taxon>
        <taxon>Craniata</taxon>
        <taxon>Vertebrata</taxon>
        <taxon>Euteleostomi</taxon>
        <taxon>Lepidosauria</taxon>
        <taxon>Squamata</taxon>
        <taxon>Bifurcata</taxon>
        <taxon>Unidentata</taxon>
        <taxon>Episquamata</taxon>
        <taxon>Toxicofera</taxon>
        <taxon>Iguania</taxon>
        <taxon>Acrodonta</taxon>
        <taxon>Agamidae</taxon>
        <taxon>Agaminae</taxon>
        <taxon>Phrynocephalus</taxon>
    </lineage>
</organism>
<reference evidence="1" key="1">
    <citation type="journal article" date="2023" name="DNA Res.">
        <title>Chromosome-level genome assembly of Phrynocephalus forsythii using third-generation DNA sequencing and Hi-C analysis.</title>
        <authorList>
            <person name="Qi Y."/>
            <person name="Zhao W."/>
            <person name="Zhao Y."/>
            <person name="Niu C."/>
            <person name="Cao S."/>
            <person name="Zhang Y."/>
        </authorList>
    </citation>
    <scope>NUCLEOTIDE SEQUENCE</scope>
    <source>
        <tissue evidence="1">Muscle</tissue>
    </source>
</reference>
<dbReference type="AlphaFoldDB" id="A0A9Q0XMM6"/>